<evidence type="ECO:0000256" key="1">
    <source>
        <dbReference type="SAM" id="SignalP"/>
    </source>
</evidence>
<name>A0A165DAM7_EXIGL</name>
<sequence>MRLLAAVLVLVAASVVSAHPWRMSGRVSPLLCVIGSWDVVRVRSEELITSAGPYIQPRPCPQTIMFLRASFILMLLVAYAASAPPPALDTVKRWCPPGGCNPDCRVDPQNPFCL</sequence>
<evidence type="ECO:0000313" key="3">
    <source>
        <dbReference type="Proteomes" id="UP000077266"/>
    </source>
</evidence>
<evidence type="ECO:0000313" key="2">
    <source>
        <dbReference type="EMBL" id="KZV84118.1"/>
    </source>
</evidence>
<dbReference type="EMBL" id="KV426240">
    <property type="protein sequence ID" value="KZV84118.1"/>
    <property type="molecule type" value="Genomic_DNA"/>
</dbReference>
<accession>A0A165DAM7</accession>
<dbReference type="Proteomes" id="UP000077266">
    <property type="component" value="Unassembled WGS sequence"/>
</dbReference>
<organism evidence="2 3">
    <name type="scientific">Exidia glandulosa HHB12029</name>
    <dbReference type="NCBI Taxonomy" id="1314781"/>
    <lineage>
        <taxon>Eukaryota</taxon>
        <taxon>Fungi</taxon>
        <taxon>Dikarya</taxon>
        <taxon>Basidiomycota</taxon>
        <taxon>Agaricomycotina</taxon>
        <taxon>Agaricomycetes</taxon>
        <taxon>Auriculariales</taxon>
        <taxon>Exidiaceae</taxon>
        <taxon>Exidia</taxon>
    </lineage>
</organism>
<reference evidence="2 3" key="1">
    <citation type="journal article" date="2016" name="Mol. Biol. Evol.">
        <title>Comparative Genomics of Early-Diverging Mushroom-Forming Fungi Provides Insights into the Origins of Lignocellulose Decay Capabilities.</title>
        <authorList>
            <person name="Nagy L.G."/>
            <person name="Riley R."/>
            <person name="Tritt A."/>
            <person name="Adam C."/>
            <person name="Daum C."/>
            <person name="Floudas D."/>
            <person name="Sun H."/>
            <person name="Yadav J.S."/>
            <person name="Pangilinan J."/>
            <person name="Larsson K.H."/>
            <person name="Matsuura K."/>
            <person name="Barry K."/>
            <person name="Labutti K."/>
            <person name="Kuo R."/>
            <person name="Ohm R.A."/>
            <person name="Bhattacharya S.S."/>
            <person name="Shirouzu T."/>
            <person name="Yoshinaga Y."/>
            <person name="Martin F.M."/>
            <person name="Grigoriev I.V."/>
            <person name="Hibbett D.S."/>
        </authorList>
    </citation>
    <scope>NUCLEOTIDE SEQUENCE [LARGE SCALE GENOMIC DNA]</scope>
    <source>
        <strain evidence="2 3">HHB12029</strain>
    </source>
</reference>
<dbReference type="AlphaFoldDB" id="A0A165DAM7"/>
<proteinExistence type="predicted"/>
<keyword evidence="1" id="KW-0732">Signal</keyword>
<protein>
    <submittedName>
        <fullName evidence="2">Uncharacterized protein</fullName>
    </submittedName>
</protein>
<feature type="chain" id="PRO_5007856480" evidence="1">
    <location>
        <begin position="19"/>
        <end position="114"/>
    </location>
</feature>
<keyword evidence="3" id="KW-1185">Reference proteome</keyword>
<gene>
    <name evidence="2" type="ORF">EXIGLDRAFT_807356</name>
</gene>
<feature type="signal peptide" evidence="1">
    <location>
        <begin position="1"/>
        <end position="18"/>
    </location>
</feature>
<dbReference type="InParanoid" id="A0A165DAM7"/>